<sequence length="540" mass="61092">VQHFLTSVVLAIATYNRPSARTSLHLATTRQAMGNTDGSESRERSDGTTDDTVTLDLRAEVLPPRKVFWDPVHGQISLHPVSVAVIDTPEFQRLRHIRQLGHVAYLYPGASNSRFEHSLGTAHLARLLGSHLRDCQPELKLSDKELLCLELAGLCHDLGHGPFSHFWEHFYRRGARDRGLKPRWTHEAMSCKILAHLISVNGLDRTFNAWEAKWPGQGLTADDVKFVQGLILGDTNGVQASRWFLFQVVNNRDSGLDVDKWDYYLRDCHAVGLACGFQFQRLVGSARVVEHEGFTRIAFRDKELNNVYEMFRMRSTLHNNVYHHQMISIFEAMICDSLQLADEKVASANGGGRLRLWWTTHEAGQPDASPQQVEAFVALTDAWVELSVRRADAKQQPEVLRAQQLWRALETRSRRPCPLYRFLGSVPKSDDGRVGSSEETLREAIMAALPEDVKPKAEDLVVDLVNIHWGCGKDDPVKKVLFYRKAEPDRALRAEQLHVQSSVLPSRFLDARWHVLLRAPGKPGLDEHIGLCLKALEIQE</sequence>
<dbReference type="Gene3D" id="3.30.70.2760">
    <property type="match status" value="1"/>
</dbReference>
<organism evidence="4">
    <name type="scientific">Rhipicephalus pulchellus</name>
    <name type="common">Yellow backed tick</name>
    <name type="synonym">Dermacentor pulchellus</name>
    <dbReference type="NCBI Taxonomy" id="72859"/>
    <lineage>
        <taxon>Eukaryota</taxon>
        <taxon>Metazoa</taxon>
        <taxon>Ecdysozoa</taxon>
        <taxon>Arthropoda</taxon>
        <taxon>Chelicerata</taxon>
        <taxon>Arachnida</taxon>
        <taxon>Acari</taxon>
        <taxon>Parasitiformes</taxon>
        <taxon>Ixodida</taxon>
        <taxon>Ixodoidea</taxon>
        <taxon>Ixodidae</taxon>
        <taxon>Rhipicephalinae</taxon>
        <taxon>Rhipicephalus</taxon>
        <taxon>Rhipicephalus</taxon>
    </lineage>
</organism>
<dbReference type="PANTHER" id="PTHR11373">
    <property type="entry name" value="DEOXYNUCLEOSIDE TRIPHOSPHATE TRIPHOSPHOHYDROLASE"/>
    <property type="match status" value="1"/>
</dbReference>
<proteinExistence type="evidence at transcript level"/>
<comment type="similarity">
    <text evidence="1">Belongs to the SAMHD1 family.</text>
</comment>
<dbReference type="GO" id="GO:0008832">
    <property type="term" value="F:dGTPase activity"/>
    <property type="evidence" value="ECO:0007669"/>
    <property type="project" value="TreeGrafter"/>
</dbReference>
<dbReference type="SMART" id="SM00471">
    <property type="entry name" value="HDc"/>
    <property type="match status" value="1"/>
</dbReference>
<evidence type="ECO:0000313" key="4">
    <source>
        <dbReference type="EMBL" id="JAA64204.1"/>
    </source>
</evidence>
<dbReference type="GO" id="GO:0005634">
    <property type="term" value="C:nucleus"/>
    <property type="evidence" value="ECO:0007669"/>
    <property type="project" value="TreeGrafter"/>
</dbReference>
<dbReference type="InterPro" id="IPR050135">
    <property type="entry name" value="dGTPase-like"/>
</dbReference>
<reference evidence="4" key="1">
    <citation type="submission" date="2012-11" db="EMBL/GenBank/DDBJ databases">
        <authorList>
            <person name="Lucero-Rivera Y.E."/>
            <person name="Tovar-Ramirez D."/>
        </authorList>
    </citation>
    <scope>NUCLEOTIDE SEQUENCE</scope>
    <source>
        <tissue evidence="4">Salivary gland</tissue>
    </source>
</reference>
<protein>
    <recommendedName>
        <fullName evidence="3">HD/PDEase domain-containing protein</fullName>
    </recommendedName>
</protein>
<feature type="compositionally biased region" description="Polar residues" evidence="2">
    <location>
        <begin position="24"/>
        <end position="38"/>
    </location>
</feature>
<dbReference type="PANTHER" id="PTHR11373:SF4">
    <property type="entry name" value="DEOXYNUCLEOSIDE TRIPHOSPHATE TRIPHOSPHOHYDROLASE SAMHD1"/>
    <property type="match status" value="1"/>
</dbReference>
<dbReference type="AlphaFoldDB" id="L7MLX6"/>
<reference evidence="4" key="2">
    <citation type="journal article" date="2015" name="J. Proteomics">
        <title>Sexual differences in the sialomes of the zebra tick, Rhipicephalus pulchellus.</title>
        <authorList>
            <person name="Tan A.W."/>
            <person name="Francischetti I.M."/>
            <person name="Slovak M."/>
            <person name="Kini R.M."/>
            <person name="Ribeiro J.M."/>
        </authorList>
    </citation>
    <scope>NUCLEOTIDE SEQUENCE</scope>
    <source>
        <tissue evidence="4">Salivary gland</tissue>
    </source>
</reference>
<accession>L7MLX6</accession>
<name>L7MLX6_RHIPC</name>
<feature type="domain" description="HD/PDEase" evidence="3">
    <location>
        <begin position="110"/>
        <end position="273"/>
    </location>
</feature>
<dbReference type="SUPFAM" id="SSF109604">
    <property type="entry name" value="HD-domain/PDEase-like"/>
    <property type="match status" value="1"/>
</dbReference>
<dbReference type="InterPro" id="IPR003607">
    <property type="entry name" value="HD/PDEase_dom"/>
</dbReference>
<dbReference type="Gene3D" id="1.10.3210.10">
    <property type="entry name" value="Hypothetical protein af1432"/>
    <property type="match status" value="1"/>
</dbReference>
<dbReference type="GO" id="GO:0006203">
    <property type="term" value="P:dGTP catabolic process"/>
    <property type="evidence" value="ECO:0007669"/>
    <property type="project" value="TreeGrafter"/>
</dbReference>
<dbReference type="CDD" id="cd00077">
    <property type="entry name" value="HDc"/>
    <property type="match status" value="1"/>
</dbReference>
<evidence type="ECO:0000256" key="2">
    <source>
        <dbReference type="SAM" id="MobiDB-lite"/>
    </source>
</evidence>
<evidence type="ECO:0000256" key="1">
    <source>
        <dbReference type="ARBA" id="ARBA00005776"/>
    </source>
</evidence>
<feature type="region of interest" description="Disordered" evidence="2">
    <location>
        <begin position="24"/>
        <end position="51"/>
    </location>
</feature>
<evidence type="ECO:0000259" key="3">
    <source>
        <dbReference type="SMART" id="SM00471"/>
    </source>
</evidence>
<dbReference type="InterPro" id="IPR006674">
    <property type="entry name" value="HD_domain"/>
</dbReference>
<dbReference type="EMBL" id="GACK01000830">
    <property type="protein sequence ID" value="JAA64204.1"/>
    <property type="molecule type" value="mRNA"/>
</dbReference>
<dbReference type="Pfam" id="PF01966">
    <property type="entry name" value="HD"/>
    <property type="match status" value="1"/>
</dbReference>
<feature type="non-terminal residue" evidence="4">
    <location>
        <position position="1"/>
    </location>
</feature>